<organism evidence="2 3">
    <name type="scientific">Winogradskyella immobilis</name>
    <dbReference type="NCBI Taxonomy" id="2816852"/>
    <lineage>
        <taxon>Bacteria</taxon>
        <taxon>Pseudomonadati</taxon>
        <taxon>Bacteroidota</taxon>
        <taxon>Flavobacteriia</taxon>
        <taxon>Flavobacteriales</taxon>
        <taxon>Flavobacteriaceae</taxon>
        <taxon>Winogradskyella</taxon>
    </lineage>
</organism>
<feature type="domain" description="Thoeris protein ThsB TIR-like" evidence="1">
    <location>
        <begin position="6"/>
        <end position="103"/>
    </location>
</feature>
<proteinExistence type="predicted"/>
<protein>
    <submittedName>
        <fullName evidence="2">TIR domain-containing protein</fullName>
    </submittedName>
</protein>
<dbReference type="SUPFAM" id="SSF52206">
    <property type="entry name" value="Hypothetical protein MTH538"/>
    <property type="match status" value="1"/>
</dbReference>
<name>A0ABS8EQR1_9FLAO</name>
<gene>
    <name evidence="2" type="ORF">J1C55_13295</name>
</gene>
<reference evidence="3" key="1">
    <citation type="submission" date="2021-03" db="EMBL/GenBank/DDBJ databases">
        <title>Genome of Cognatishimia sp. F0-27.</title>
        <authorList>
            <person name="Ping X."/>
        </authorList>
    </citation>
    <scope>NUCLEOTIDE SEQUENCE [LARGE SCALE GENOMIC DNA]</scope>
    <source>
        <strain evidence="3">E313</strain>
    </source>
</reference>
<evidence type="ECO:0000313" key="3">
    <source>
        <dbReference type="Proteomes" id="UP000778797"/>
    </source>
</evidence>
<dbReference type="Pfam" id="PF08937">
    <property type="entry name" value="ThsB_TIR"/>
    <property type="match status" value="1"/>
</dbReference>
<reference evidence="3" key="2">
    <citation type="submission" date="2023-07" db="EMBL/GenBank/DDBJ databases">
        <title>Genome of Winogradskyella sp. E313.</title>
        <authorList>
            <person name="Zhou Y."/>
        </authorList>
    </citation>
    <scope>NUCLEOTIDE SEQUENCE [LARGE SCALE GENOMIC DNA]</scope>
    <source>
        <strain evidence="3">E313</strain>
    </source>
</reference>
<keyword evidence="3" id="KW-1185">Reference proteome</keyword>
<dbReference type="InterPro" id="IPR036490">
    <property type="entry name" value="ThsB_TIR-like_sf"/>
</dbReference>
<dbReference type="RefSeq" id="WP_227478066.1">
    <property type="nucleotide sequence ID" value="NZ_JAFMPT010000029.1"/>
</dbReference>
<evidence type="ECO:0000259" key="1">
    <source>
        <dbReference type="Pfam" id="PF08937"/>
    </source>
</evidence>
<accession>A0ABS8EQR1</accession>
<dbReference type="EMBL" id="JAFMPT010000029">
    <property type="protein sequence ID" value="MCC1485574.1"/>
    <property type="molecule type" value="Genomic_DNA"/>
</dbReference>
<sequence length="162" mass="18607">MARRTFFSFHYANDVWRANIVRNSWVTQDRKAAGFIDAADFEEIKRGGDSAIKKWIREQLDGTSVTVVLIGSETSNRDYIKYELEKSWEKGNGILGIYVHNVKDSNGNTSKKGDNSFGPIFTNNKDDKKYFFERFKTYDWVDDNGYSNMGDWIEKAASDAGK</sequence>
<comment type="caution">
    <text evidence="2">The sequence shown here is derived from an EMBL/GenBank/DDBJ whole genome shotgun (WGS) entry which is preliminary data.</text>
</comment>
<dbReference type="Gene3D" id="3.40.50.11200">
    <property type="match status" value="1"/>
</dbReference>
<dbReference type="Proteomes" id="UP000778797">
    <property type="component" value="Unassembled WGS sequence"/>
</dbReference>
<evidence type="ECO:0000313" key="2">
    <source>
        <dbReference type="EMBL" id="MCC1485574.1"/>
    </source>
</evidence>
<dbReference type="InterPro" id="IPR015032">
    <property type="entry name" value="ThsB__TIR-like_domain"/>
</dbReference>